<dbReference type="SMART" id="SM01092">
    <property type="entry name" value="CO_deh_flav_C"/>
    <property type="match status" value="1"/>
</dbReference>
<accession>A0AAW9RKJ2</accession>
<dbReference type="InterPro" id="IPR051312">
    <property type="entry name" value="Diverse_Substr_Oxidored"/>
</dbReference>
<name>A0AAW9RKJ2_9HYPH</name>
<organism evidence="5 6">
    <name type="scientific">Microbaculum marinum</name>
    <dbReference type="NCBI Taxonomy" id="1764581"/>
    <lineage>
        <taxon>Bacteria</taxon>
        <taxon>Pseudomonadati</taxon>
        <taxon>Pseudomonadota</taxon>
        <taxon>Alphaproteobacteria</taxon>
        <taxon>Hyphomicrobiales</taxon>
        <taxon>Tepidamorphaceae</taxon>
        <taxon>Microbaculum</taxon>
    </lineage>
</organism>
<dbReference type="PANTHER" id="PTHR42659">
    <property type="entry name" value="XANTHINE DEHYDROGENASE SUBUNIT C-RELATED"/>
    <property type="match status" value="1"/>
</dbReference>
<dbReference type="Pfam" id="PF00941">
    <property type="entry name" value="FAD_binding_5"/>
    <property type="match status" value="1"/>
</dbReference>
<keyword evidence="1" id="KW-0285">Flavoprotein</keyword>
<dbReference type="Gene3D" id="3.30.390.50">
    <property type="entry name" value="CO dehydrogenase flavoprotein, C-terminal domain"/>
    <property type="match status" value="1"/>
</dbReference>
<evidence type="ECO:0000259" key="4">
    <source>
        <dbReference type="PROSITE" id="PS51387"/>
    </source>
</evidence>
<dbReference type="GO" id="GO:0071949">
    <property type="term" value="F:FAD binding"/>
    <property type="evidence" value="ECO:0007669"/>
    <property type="project" value="InterPro"/>
</dbReference>
<dbReference type="InterPro" id="IPR016167">
    <property type="entry name" value="FAD-bd_PCMH_sub1"/>
</dbReference>
<dbReference type="GO" id="GO:0016491">
    <property type="term" value="F:oxidoreductase activity"/>
    <property type="evidence" value="ECO:0007669"/>
    <property type="project" value="UniProtKB-KW"/>
</dbReference>
<evidence type="ECO:0000256" key="3">
    <source>
        <dbReference type="ARBA" id="ARBA00023002"/>
    </source>
</evidence>
<keyword evidence="2" id="KW-0274">FAD</keyword>
<evidence type="ECO:0000313" key="5">
    <source>
        <dbReference type="EMBL" id="MEJ8574257.1"/>
    </source>
</evidence>
<dbReference type="InterPro" id="IPR005107">
    <property type="entry name" value="CO_DH_flav_C"/>
</dbReference>
<dbReference type="EMBL" id="JAZHOF010000011">
    <property type="protein sequence ID" value="MEJ8574257.1"/>
    <property type="molecule type" value="Genomic_DNA"/>
</dbReference>
<dbReference type="AlphaFoldDB" id="A0AAW9RKJ2"/>
<reference evidence="5 6" key="1">
    <citation type="submission" date="2024-02" db="EMBL/GenBank/DDBJ databases">
        <title>Genome analysis and characterization of Microbaculum marinisediminis sp. nov., isolated from marine sediment.</title>
        <authorList>
            <person name="Du Z.-J."/>
            <person name="Ye Y.-Q."/>
            <person name="Zhang Z.-R."/>
            <person name="Yuan S.-M."/>
            <person name="Zhang X.-Y."/>
        </authorList>
    </citation>
    <scope>NUCLEOTIDE SEQUENCE [LARGE SCALE GENOMIC DNA]</scope>
    <source>
        <strain evidence="5 6">SDUM1044001</strain>
    </source>
</reference>
<sequence>MRPAPFEYHDPRHVSEAVDLLSSLENARPLAGGQSLMPMMNFRYGQFDHLVDLNRIDDLSFIDVDGSSIRIGAMTRQVEMQEDTRLAESVPVALEALSHVGHIATRNRGTIGGSLSHLDPAAELLAVSALLDGVVHLQGKEGKRSVPIEDYVVGYMTPAAEEGELLTSVDWNPWQGDHGWSFREFARRHGDFALAGAAVLMALDEAGSIARAAVTVFGVGPAPVRLKTAETSMVGEIPTRQLFELAGEEAASLEAMQDAVVSGSYRRHLARVLTVRALEEASVRAKDEKK</sequence>
<dbReference type="Pfam" id="PF03450">
    <property type="entry name" value="CO_deh_flav_C"/>
    <property type="match status" value="1"/>
</dbReference>
<dbReference type="InterPro" id="IPR002346">
    <property type="entry name" value="Mopterin_DH_FAD-bd"/>
</dbReference>
<dbReference type="Proteomes" id="UP001378188">
    <property type="component" value="Unassembled WGS sequence"/>
</dbReference>
<dbReference type="Gene3D" id="3.30.43.10">
    <property type="entry name" value="Uridine Diphospho-n-acetylenolpyruvylglucosamine Reductase, domain 2"/>
    <property type="match status" value="1"/>
</dbReference>
<dbReference type="InterPro" id="IPR036683">
    <property type="entry name" value="CO_DH_flav_C_dom_sf"/>
</dbReference>
<gene>
    <name evidence="5" type="ORF">V3328_22425</name>
</gene>
<keyword evidence="3" id="KW-0560">Oxidoreductase</keyword>
<dbReference type="Gene3D" id="3.30.465.10">
    <property type="match status" value="1"/>
</dbReference>
<dbReference type="RefSeq" id="WP_340331960.1">
    <property type="nucleotide sequence ID" value="NZ_JAZHOF010000011.1"/>
</dbReference>
<dbReference type="SUPFAM" id="SSF56176">
    <property type="entry name" value="FAD-binding/transporter-associated domain-like"/>
    <property type="match status" value="1"/>
</dbReference>
<feature type="domain" description="FAD-binding PCMH-type" evidence="4">
    <location>
        <begin position="1"/>
        <end position="176"/>
    </location>
</feature>
<evidence type="ECO:0000256" key="2">
    <source>
        <dbReference type="ARBA" id="ARBA00022827"/>
    </source>
</evidence>
<dbReference type="InterPro" id="IPR016169">
    <property type="entry name" value="FAD-bd_PCMH_sub2"/>
</dbReference>
<dbReference type="PROSITE" id="PS51387">
    <property type="entry name" value="FAD_PCMH"/>
    <property type="match status" value="1"/>
</dbReference>
<comment type="caution">
    <text evidence="5">The sequence shown here is derived from an EMBL/GenBank/DDBJ whole genome shotgun (WGS) entry which is preliminary data.</text>
</comment>
<evidence type="ECO:0000256" key="1">
    <source>
        <dbReference type="ARBA" id="ARBA00022630"/>
    </source>
</evidence>
<dbReference type="PANTHER" id="PTHR42659:SF2">
    <property type="entry name" value="XANTHINE DEHYDROGENASE SUBUNIT C-RELATED"/>
    <property type="match status" value="1"/>
</dbReference>
<proteinExistence type="predicted"/>
<evidence type="ECO:0000313" key="6">
    <source>
        <dbReference type="Proteomes" id="UP001378188"/>
    </source>
</evidence>
<protein>
    <submittedName>
        <fullName evidence="5">FAD binding domain-containing protein</fullName>
    </submittedName>
</protein>
<dbReference type="SUPFAM" id="SSF55447">
    <property type="entry name" value="CO dehydrogenase flavoprotein C-terminal domain-like"/>
    <property type="match status" value="1"/>
</dbReference>
<keyword evidence="6" id="KW-1185">Reference proteome</keyword>
<dbReference type="InterPro" id="IPR016166">
    <property type="entry name" value="FAD-bd_PCMH"/>
</dbReference>
<dbReference type="InterPro" id="IPR036318">
    <property type="entry name" value="FAD-bd_PCMH-like_sf"/>
</dbReference>